<dbReference type="OrthoDB" id="3301752at2759"/>
<evidence type="ECO:0000256" key="1">
    <source>
        <dbReference type="SAM" id="MobiDB-lite"/>
    </source>
</evidence>
<dbReference type="InParanoid" id="G4TIK4"/>
<proteinExistence type="predicted"/>
<comment type="caution">
    <text evidence="2">The sequence shown here is derived from an EMBL/GenBank/DDBJ whole genome shotgun (WGS) entry which is preliminary data.</text>
</comment>
<gene>
    <name evidence="2" type="ORF">PIIN_05082</name>
</gene>
<dbReference type="InterPro" id="IPR036537">
    <property type="entry name" value="Adaptor_Cbl_N_dom_sf"/>
</dbReference>
<sequence length="164" mass="18267">MSSRRAIESADGSMGHQGSLVSTQAPSRKRARAHNMATIGLDIIANVSEATDILAPLKAACRTIKSILEVMQAVDDNKGEFTDLAQRLEEYMLAIEDQIDSFEEYPPEDRVVDEAFRRPLIRYVETLEEFHGTIINYAHKRRSSGLSAFTAISKRTGIDTSRAH</sequence>
<dbReference type="AlphaFoldDB" id="G4TIK4"/>
<evidence type="ECO:0000313" key="2">
    <source>
        <dbReference type="EMBL" id="CCA71147.1"/>
    </source>
</evidence>
<keyword evidence="3" id="KW-1185">Reference proteome</keyword>
<protein>
    <submittedName>
        <fullName evidence="2">Uncharacterized protein</fullName>
    </submittedName>
</protein>
<dbReference type="InterPro" id="IPR059179">
    <property type="entry name" value="MLKL-like_MCAfunc"/>
</dbReference>
<reference evidence="2 3" key="1">
    <citation type="journal article" date="2011" name="PLoS Pathog.">
        <title>Endophytic Life Strategies Decoded by Genome and Transcriptome Analyses of the Mutualistic Root Symbiont Piriformospora indica.</title>
        <authorList>
            <person name="Zuccaro A."/>
            <person name="Lahrmann U."/>
            <person name="Guldener U."/>
            <person name="Langen G."/>
            <person name="Pfiffi S."/>
            <person name="Biedenkopf D."/>
            <person name="Wong P."/>
            <person name="Samans B."/>
            <person name="Grimm C."/>
            <person name="Basiewicz M."/>
            <person name="Murat C."/>
            <person name="Martin F."/>
            <person name="Kogel K.H."/>
        </authorList>
    </citation>
    <scope>NUCLEOTIDE SEQUENCE [LARGE SCALE GENOMIC DNA]</scope>
    <source>
        <strain evidence="2 3">DSM 11827</strain>
    </source>
</reference>
<dbReference type="Gene3D" id="1.20.930.20">
    <property type="entry name" value="Adaptor protein Cbl, N-terminal domain"/>
    <property type="match status" value="1"/>
</dbReference>
<organism evidence="2 3">
    <name type="scientific">Serendipita indica (strain DSM 11827)</name>
    <name type="common">Root endophyte fungus</name>
    <name type="synonym">Piriformospora indica</name>
    <dbReference type="NCBI Taxonomy" id="1109443"/>
    <lineage>
        <taxon>Eukaryota</taxon>
        <taxon>Fungi</taxon>
        <taxon>Dikarya</taxon>
        <taxon>Basidiomycota</taxon>
        <taxon>Agaricomycotina</taxon>
        <taxon>Agaricomycetes</taxon>
        <taxon>Sebacinales</taxon>
        <taxon>Serendipitaceae</taxon>
        <taxon>Serendipita</taxon>
    </lineage>
</organism>
<dbReference type="CDD" id="cd21037">
    <property type="entry name" value="MLKL_NTD"/>
    <property type="match status" value="1"/>
</dbReference>
<evidence type="ECO:0000313" key="3">
    <source>
        <dbReference type="Proteomes" id="UP000007148"/>
    </source>
</evidence>
<dbReference type="EMBL" id="CAFZ01000108">
    <property type="protein sequence ID" value="CCA71147.1"/>
    <property type="molecule type" value="Genomic_DNA"/>
</dbReference>
<feature type="region of interest" description="Disordered" evidence="1">
    <location>
        <begin position="1"/>
        <end position="29"/>
    </location>
</feature>
<name>G4TIK4_SERID</name>
<dbReference type="Proteomes" id="UP000007148">
    <property type="component" value="Unassembled WGS sequence"/>
</dbReference>
<dbReference type="HOGENOM" id="CLU_000288_6_5_1"/>
<dbReference type="GO" id="GO:0007166">
    <property type="term" value="P:cell surface receptor signaling pathway"/>
    <property type="evidence" value="ECO:0007669"/>
    <property type="project" value="InterPro"/>
</dbReference>
<accession>G4TIK4</accession>